<keyword evidence="2" id="KW-0812">Transmembrane</keyword>
<dbReference type="EnsemblMetazoa" id="XM_020006100.1">
    <property type="protein sequence ID" value="XP_019861659.1"/>
    <property type="gene ID" value="LOC109590185"/>
</dbReference>
<evidence type="ECO:0000256" key="2">
    <source>
        <dbReference type="SAM" id="Phobius"/>
    </source>
</evidence>
<dbReference type="InterPro" id="IPR011029">
    <property type="entry name" value="DEATH-like_dom_sf"/>
</dbReference>
<dbReference type="Gene3D" id="1.10.533.10">
    <property type="entry name" value="Death Domain, Fas"/>
    <property type="match status" value="1"/>
</dbReference>
<dbReference type="Proteomes" id="UP000007879">
    <property type="component" value="Unassembled WGS sequence"/>
</dbReference>
<keyword evidence="2" id="KW-1133">Transmembrane helix</keyword>
<feature type="transmembrane region" description="Helical" evidence="2">
    <location>
        <begin position="165"/>
        <end position="185"/>
    </location>
</feature>
<accession>A0AAN0JXL7</accession>
<protein>
    <recommendedName>
        <fullName evidence="5">Death domain-containing protein</fullName>
    </recommendedName>
</protein>
<proteinExistence type="predicted"/>
<name>A0AAN0JXL7_AMPQE</name>
<organism evidence="3 4">
    <name type="scientific">Amphimedon queenslandica</name>
    <name type="common">Sponge</name>
    <dbReference type="NCBI Taxonomy" id="400682"/>
    <lineage>
        <taxon>Eukaryota</taxon>
        <taxon>Metazoa</taxon>
        <taxon>Porifera</taxon>
        <taxon>Demospongiae</taxon>
        <taxon>Heteroscleromorpha</taxon>
        <taxon>Haplosclerida</taxon>
        <taxon>Niphatidae</taxon>
        <taxon>Amphimedon</taxon>
    </lineage>
</organism>
<evidence type="ECO:0000256" key="1">
    <source>
        <dbReference type="SAM" id="MobiDB-lite"/>
    </source>
</evidence>
<evidence type="ECO:0008006" key="5">
    <source>
        <dbReference type="Google" id="ProtNLM"/>
    </source>
</evidence>
<feature type="region of interest" description="Disordered" evidence="1">
    <location>
        <begin position="109"/>
        <end position="151"/>
    </location>
</feature>
<keyword evidence="4" id="KW-1185">Reference proteome</keyword>
<dbReference type="AlphaFoldDB" id="A0AAN0JXL7"/>
<dbReference type="GeneID" id="109590185"/>
<reference evidence="4" key="1">
    <citation type="journal article" date="2010" name="Nature">
        <title>The Amphimedon queenslandica genome and the evolution of animal complexity.</title>
        <authorList>
            <person name="Srivastava M."/>
            <person name="Simakov O."/>
            <person name="Chapman J."/>
            <person name="Fahey B."/>
            <person name="Gauthier M.E."/>
            <person name="Mitros T."/>
            <person name="Richards G.S."/>
            <person name="Conaco C."/>
            <person name="Dacre M."/>
            <person name="Hellsten U."/>
            <person name="Larroux C."/>
            <person name="Putnam N.H."/>
            <person name="Stanke M."/>
            <person name="Adamska M."/>
            <person name="Darling A."/>
            <person name="Degnan S.M."/>
            <person name="Oakley T.H."/>
            <person name="Plachetzki D.C."/>
            <person name="Zhai Y."/>
            <person name="Adamski M."/>
            <person name="Calcino A."/>
            <person name="Cummins S.F."/>
            <person name="Goodstein D.M."/>
            <person name="Harris C."/>
            <person name="Jackson D.J."/>
            <person name="Leys S.P."/>
            <person name="Shu S."/>
            <person name="Woodcroft B.J."/>
            <person name="Vervoort M."/>
            <person name="Kosik K.S."/>
            <person name="Manning G."/>
            <person name="Degnan B.M."/>
            <person name="Rokhsar D.S."/>
        </authorList>
    </citation>
    <scope>NUCLEOTIDE SEQUENCE [LARGE SCALE GENOMIC DNA]</scope>
</reference>
<feature type="compositionally biased region" description="Polar residues" evidence="1">
    <location>
        <begin position="140"/>
        <end position="151"/>
    </location>
</feature>
<dbReference type="RefSeq" id="XP_019861659.1">
    <property type="nucleotide sequence ID" value="XM_020006100.1"/>
</dbReference>
<keyword evidence="2" id="KW-0472">Membrane</keyword>
<sequence>SHHRLTIKDLNEVLNDLKSGGFSDESFFGLGLELGLHHRTLNTIKSDNMKSEDQLRECISKWLMRLDDVDECGGANWTTLCNAVEKMNRAAADFIRAKHNILASQPMEQSYPQNYVEPDTQTTGSDEGARRRYSRKSSYTTFTPSGTEGNDGSSYTVNWSQYAKVLILAVGLLALGLTAIILFWFR</sequence>
<evidence type="ECO:0000313" key="4">
    <source>
        <dbReference type="Proteomes" id="UP000007879"/>
    </source>
</evidence>
<evidence type="ECO:0000313" key="3">
    <source>
        <dbReference type="EnsemblMetazoa" id="XP_019861659.1"/>
    </source>
</evidence>
<reference evidence="3" key="2">
    <citation type="submission" date="2024-06" db="UniProtKB">
        <authorList>
            <consortium name="EnsemblMetazoa"/>
        </authorList>
    </citation>
    <scope>IDENTIFICATION</scope>
</reference>
<feature type="compositionally biased region" description="Polar residues" evidence="1">
    <location>
        <begin position="109"/>
        <end position="125"/>
    </location>
</feature>
<dbReference type="KEGG" id="aqu:109590185"/>